<dbReference type="Gene3D" id="3.40.50.2000">
    <property type="entry name" value="Glycogen Phosphorylase B"/>
    <property type="match status" value="2"/>
</dbReference>
<dbReference type="Proteomes" id="UP001290455">
    <property type="component" value="Unassembled WGS sequence"/>
</dbReference>
<evidence type="ECO:0000256" key="1">
    <source>
        <dbReference type="ARBA" id="ARBA00022679"/>
    </source>
</evidence>
<evidence type="ECO:0000259" key="2">
    <source>
        <dbReference type="Pfam" id="PF13439"/>
    </source>
</evidence>
<name>A0ABU5J1N5_9BACI</name>
<evidence type="ECO:0000313" key="3">
    <source>
        <dbReference type="EMBL" id="MDZ5473316.1"/>
    </source>
</evidence>
<protein>
    <submittedName>
        <fullName evidence="3">Glycosyltransferase</fullName>
        <ecNumber evidence="3">2.4.-.-</ecNumber>
    </submittedName>
</protein>
<proteinExistence type="predicted"/>
<keyword evidence="3" id="KW-0328">Glycosyltransferase</keyword>
<sequence>MGETIAMRVLQINSVCGIGSTGRIATDLDRFLKESGHDSFIAYGRNMAKNCDSAIRIGSKLDNYIHVAETRIFDRHGLGSINATKKFIRTMEKLNPDIIHLHNIHGYYLNIKYLLNYLKSSEKPVVWTLHDCWAFTGHCAYFDFVDCSKWKTGCSSCPQKESYPSSFLFDNSSENYRVKRELTSELDNLSIVTPSRWLARLVKQSFLRKHPIKVINNGIDLQIFKPTHSDFRKTHNLENKFIILGVANIWDRRKGFNFFLELSKKISENDIMVLVGLNEEQIKNLPKNIIGFKKTESIYELTNLYSVADVFVNPTLEDNFPTTNLEALACGTPVITFNTGGSIESIDDTCGMVVEKGDMKRLVGAIEQIKEREPNNLREQCLNRSKLFNKNLRFQEYLELYKSIIISTSMV</sequence>
<reference evidence="3 4" key="1">
    <citation type="submission" date="2023-11" db="EMBL/GenBank/DDBJ databases">
        <title>Bacillus jintuensis, isolated from a mudflat on the Beibu Gulf coast.</title>
        <authorList>
            <person name="Li M."/>
        </authorList>
    </citation>
    <scope>NUCLEOTIDE SEQUENCE [LARGE SCALE GENOMIC DNA]</scope>
    <source>
        <strain evidence="3 4">31A1R</strain>
    </source>
</reference>
<keyword evidence="4" id="KW-1185">Reference proteome</keyword>
<dbReference type="Pfam" id="PF13692">
    <property type="entry name" value="Glyco_trans_1_4"/>
    <property type="match status" value="1"/>
</dbReference>
<gene>
    <name evidence="3" type="ORF">SM124_16480</name>
</gene>
<evidence type="ECO:0000313" key="4">
    <source>
        <dbReference type="Proteomes" id="UP001290455"/>
    </source>
</evidence>
<accession>A0ABU5J1N5</accession>
<dbReference type="EC" id="2.4.-.-" evidence="3"/>
<dbReference type="PANTHER" id="PTHR46401">
    <property type="entry name" value="GLYCOSYLTRANSFERASE WBBK-RELATED"/>
    <property type="match status" value="1"/>
</dbReference>
<dbReference type="PANTHER" id="PTHR46401:SF2">
    <property type="entry name" value="GLYCOSYLTRANSFERASE WBBK-RELATED"/>
    <property type="match status" value="1"/>
</dbReference>
<feature type="domain" description="Glycosyltransferase subfamily 4-like N-terminal" evidence="2">
    <location>
        <begin position="23"/>
        <end position="222"/>
    </location>
</feature>
<organism evidence="3 4">
    <name type="scientific">Robertmurraya mangrovi</name>
    <dbReference type="NCBI Taxonomy" id="3098077"/>
    <lineage>
        <taxon>Bacteria</taxon>
        <taxon>Bacillati</taxon>
        <taxon>Bacillota</taxon>
        <taxon>Bacilli</taxon>
        <taxon>Bacillales</taxon>
        <taxon>Bacillaceae</taxon>
        <taxon>Robertmurraya</taxon>
    </lineage>
</organism>
<dbReference type="EMBL" id="JAXOFX010000012">
    <property type="protein sequence ID" value="MDZ5473316.1"/>
    <property type="molecule type" value="Genomic_DNA"/>
</dbReference>
<dbReference type="InterPro" id="IPR028098">
    <property type="entry name" value="Glyco_trans_4-like_N"/>
</dbReference>
<keyword evidence="1 3" id="KW-0808">Transferase</keyword>
<dbReference type="GO" id="GO:0016757">
    <property type="term" value="F:glycosyltransferase activity"/>
    <property type="evidence" value="ECO:0007669"/>
    <property type="project" value="UniProtKB-KW"/>
</dbReference>
<comment type="caution">
    <text evidence="3">The sequence shown here is derived from an EMBL/GenBank/DDBJ whole genome shotgun (WGS) entry which is preliminary data.</text>
</comment>
<dbReference type="SUPFAM" id="SSF53756">
    <property type="entry name" value="UDP-Glycosyltransferase/glycogen phosphorylase"/>
    <property type="match status" value="1"/>
</dbReference>
<dbReference type="Pfam" id="PF13439">
    <property type="entry name" value="Glyco_transf_4"/>
    <property type="match status" value="1"/>
</dbReference>